<sequence length="108" mass="11636">MSMATEAETTADLDGLEPLLQAPARLQVMAVLSHVQDAEFARLREITKCSDSVLSKHLSALADADLIALRKAPVDGRQRTWARITATGRMRFGKHVAALKQILAGAAV</sequence>
<dbReference type="PANTHER" id="PTHR37318:SF1">
    <property type="entry name" value="BSL7504 PROTEIN"/>
    <property type="match status" value="1"/>
</dbReference>
<evidence type="ECO:0000259" key="1">
    <source>
        <dbReference type="Pfam" id="PF13601"/>
    </source>
</evidence>
<dbReference type="GO" id="GO:0003677">
    <property type="term" value="F:DNA binding"/>
    <property type="evidence" value="ECO:0007669"/>
    <property type="project" value="UniProtKB-KW"/>
</dbReference>
<feature type="domain" description="Winged helix DNA-binding" evidence="1">
    <location>
        <begin position="25"/>
        <end position="103"/>
    </location>
</feature>
<dbReference type="Gene3D" id="1.10.10.10">
    <property type="entry name" value="Winged helix-like DNA-binding domain superfamily/Winged helix DNA-binding domain"/>
    <property type="match status" value="1"/>
</dbReference>
<comment type="caution">
    <text evidence="2">The sequence shown here is derived from an EMBL/GenBank/DDBJ whole genome shotgun (WGS) entry which is preliminary data.</text>
</comment>
<evidence type="ECO:0000313" key="2">
    <source>
        <dbReference type="EMBL" id="MDR6509927.1"/>
    </source>
</evidence>
<dbReference type="PANTHER" id="PTHR37318">
    <property type="entry name" value="BSL7504 PROTEIN"/>
    <property type="match status" value="1"/>
</dbReference>
<evidence type="ECO:0000313" key="3">
    <source>
        <dbReference type="Proteomes" id="UP001184150"/>
    </source>
</evidence>
<dbReference type="EMBL" id="JAVDRD010000001">
    <property type="protein sequence ID" value="MDR6509927.1"/>
    <property type="molecule type" value="Genomic_DNA"/>
</dbReference>
<dbReference type="Pfam" id="PF13601">
    <property type="entry name" value="HTH_34"/>
    <property type="match status" value="1"/>
</dbReference>
<keyword evidence="3" id="KW-1185">Reference proteome</keyword>
<accession>A0ABU1MIP7</accession>
<gene>
    <name evidence="2" type="ORF">J2792_000767</name>
</gene>
<dbReference type="InterPro" id="IPR027395">
    <property type="entry name" value="WH_DNA-bd_dom"/>
</dbReference>
<name>A0ABU1MIP7_9SPHN</name>
<proteinExistence type="predicted"/>
<dbReference type="SUPFAM" id="SSF46785">
    <property type="entry name" value="Winged helix' DNA-binding domain"/>
    <property type="match status" value="1"/>
</dbReference>
<keyword evidence="2" id="KW-0238">DNA-binding</keyword>
<dbReference type="InterPro" id="IPR036388">
    <property type="entry name" value="WH-like_DNA-bd_sf"/>
</dbReference>
<organism evidence="2 3">
    <name type="scientific">Novosphingobium capsulatum</name>
    <dbReference type="NCBI Taxonomy" id="13688"/>
    <lineage>
        <taxon>Bacteria</taxon>
        <taxon>Pseudomonadati</taxon>
        <taxon>Pseudomonadota</taxon>
        <taxon>Alphaproteobacteria</taxon>
        <taxon>Sphingomonadales</taxon>
        <taxon>Sphingomonadaceae</taxon>
        <taxon>Novosphingobium</taxon>
    </lineage>
</organism>
<dbReference type="InterPro" id="IPR036390">
    <property type="entry name" value="WH_DNA-bd_sf"/>
</dbReference>
<reference evidence="2 3" key="1">
    <citation type="submission" date="2023-07" db="EMBL/GenBank/DDBJ databases">
        <title>Sorghum-associated microbial communities from plants grown in Nebraska, USA.</title>
        <authorList>
            <person name="Schachtman D."/>
        </authorList>
    </citation>
    <scope>NUCLEOTIDE SEQUENCE [LARGE SCALE GENOMIC DNA]</scope>
    <source>
        <strain evidence="2 3">DS1027</strain>
    </source>
</reference>
<protein>
    <submittedName>
        <fullName evidence="2">DNA-binding transcriptional ArsR family regulator</fullName>
    </submittedName>
</protein>
<dbReference type="Proteomes" id="UP001184150">
    <property type="component" value="Unassembled WGS sequence"/>
</dbReference>